<dbReference type="Pfam" id="PF00155">
    <property type="entry name" value="Aminotran_1_2"/>
    <property type="match status" value="1"/>
</dbReference>
<dbReference type="InterPro" id="IPR015421">
    <property type="entry name" value="PyrdxlP-dep_Trfase_major"/>
</dbReference>
<keyword evidence="3" id="KW-0663">Pyridoxal phosphate</keyword>
<evidence type="ECO:0000256" key="2">
    <source>
        <dbReference type="ARBA" id="ARBA00012224"/>
    </source>
</evidence>
<dbReference type="EC" id="4.4.1.13" evidence="2"/>
<evidence type="ECO:0000259" key="6">
    <source>
        <dbReference type="Pfam" id="PF00155"/>
    </source>
</evidence>
<organism evidence="7 8">
    <name type="scientific">Actinoallomurus oryzae</name>
    <dbReference type="NCBI Taxonomy" id="502180"/>
    <lineage>
        <taxon>Bacteria</taxon>
        <taxon>Bacillati</taxon>
        <taxon>Actinomycetota</taxon>
        <taxon>Actinomycetes</taxon>
        <taxon>Streptosporangiales</taxon>
        <taxon>Thermomonosporaceae</taxon>
        <taxon>Actinoallomurus</taxon>
    </lineage>
</organism>
<dbReference type="InterPro" id="IPR004839">
    <property type="entry name" value="Aminotransferase_I/II_large"/>
</dbReference>
<dbReference type="Gene3D" id="3.90.1150.10">
    <property type="entry name" value="Aspartate Aminotransferase, domain 1"/>
    <property type="match status" value="1"/>
</dbReference>
<keyword evidence="4" id="KW-0456">Lyase</keyword>
<evidence type="ECO:0000256" key="4">
    <source>
        <dbReference type="ARBA" id="ARBA00023239"/>
    </source>
</evidence>
<evidence type="ECO:0000256" key="3">
    <source>
        <dbReference type="ARBA" id="ARBA00022898"/>
    </source>
</evidence>
<reference evidence="8" key="1">
    <citation type="journal article" date="2019" name="Int. J. Syst. Evol. Microbiol.">
        <title>The Global Catalogue of Microorganisms (GCM) 10K type strain sequencing project: providing services to taxonomists for standard genome sequencing and annotation.</title>
        <authorList>
            <consortium name="The Broad Institute Genomics Platform"/>
            <consortium name="The Broad Institute Genome Sequencing Center for Infectious Disease"/>
            <person name="Wu L."/>
            <person name="Ma J."/>
        </authorList>
    </citation>
    <scope>NUCLEOTIDE SEQUENCE [LARGE SCALE GENOMIC DNA]</scope>
    <source>
        <strain evidence="8">JCM 17933</strain>
    </source>
</reference>
<evidence type="ECO:0000313" key="8">
    <source>
        <dbReference type="Proteomes" id="UP001500503"/>
    </source>
</evidence>
<dbReference type="PANTHER" id="PTHR43525:SF2">
    <property type="entry name" value="CYSTATHIONINE BETA-LYASE-RELATED"/>
    <property type="match status" value="1"/>
</dbReference>
<evidence type="ECO:0000256" key="1">
    <source>
        <dbReference type="ARBA" id="ARBA00001933"/>
    </source>
</evidence>
<evidence type="ECO:0000313" key="7">
    <source>
        <dbReference type="EMBL" id="GAA4497082.1"/>
    </source>
</evidence>
<dbReference type="SUPFAM" id="SSF53383">
    <property type="entry name" value="PLP-dependent transferases"/>
    <property type="match status" value="1"/>
</dbReference>
<dbReference type="InterPro" id="IPR015424">
    <property type="entry name" value="PyrdxlP-dep_Trfase"/>
</dbReference>
<dbReference type="Proteomes" id="UP001500503">
    <property type="component" value="Unassembled WGS sequence"/>
</dbReference>
<comment type="caution">
    <text evidence="7">The sequence shown here is derived from an EMBL/GenBank/DDBJ whole genome shotgun (WGS) entry which is preliminary data.</text>
</comment>
<keyword evidence="7" id="KW-0808">Transferase</keyword>
<keyword evidence="7" id="KW-0032">Aminotransferase</keyword>
<sequence length="394" mass="42830">MFDDLDLAGLRRRPGVKWSHVAPDVIPAWIADMDFPPPPSVRAALVRGLDDLGYPAWDDRPESNPLRAAYAERMRRRYGLAVDPGHVREFTELIQGLQAVLHVATRPGDAVAMHTPTYPPFLETLTDMDRRLVPIPMVQGEDGWGFDAGRLAEDVARYGCRALVLVNPHNPTGRVFRHDELAAIAEVADRHDLLVIADEIHAELVHDPHRHVPFASLGPEAAARTVTLTSATKAFNVAGVRCSVAHVGDRRVREALAAQPPLLFGQVSALGVLATLAAWHDGDDWLAEARATLTRNRALVAEALPPGVRYHPPEAGYLAWLDCRGLGTGPDPAAYFLDEARVLLSSGPAFGPGGEGFARLNFATSRPILEEILHRLRDAAGRRGDSGVRARDGG</sequence>
<dbReference type="RefSeq" id="WP_345465768.1">
    <property type="nucleotide sequence ID" value="NZ_BAABHF010000022.1"/>
</dbReference>
<dbReference type="PANTHER" id="PTHR43525">
    <property type="entry name" value="PROTEIN MALY"/>
    <property type="match status" value="1"/>
</dbReference>
<dbReference type="CDD" id="cd00609">
    <property type="entry name" value="AAT_like"/>
    <property type="match status" value="1"/>
</dbReference>
<comment type="cofactor">
    <cofactor evidence="1">
        <name>pyridoxal 5'-phosphate</name>
        <dbReference type="ChEBI" id="CHEBI:597326"/>
    </cofactor>
</comment>
<name>A0ABP8Q3T3_9ACTN</name>
<dbReference type="InterPro" id="IPR051798">
    <property type="entry name" value="Class-II_PLP-Dep_Aminotrans"/>
</dbReference>
<protein>
    <recommendedName>
        <fullName evidence="2">cysteine-S-conjugate beta-lyase</fullName>
        <ecNumber evidence="2">4.4.1.13</ecNumber>
    </recommendedName>
</protein>
<gene>
    <name evidence="7" type="ORF">GCM10023191_040040</name>
</gene>
<proteinExistence type="inferred from homology"/>
<dbReference type="EMBL" id="BAABHF010000022">
    <property type="protein sequence ID" value="GAA4497082.1"/>
    <property type="molecule type" value="Genomic_DNA"/>
</dbReference>
<dbReference type="GO" id="GO:0008483">
    <property type="term" value="F:transaminase activity"/>
    <property type="evidence" value="ECO:0007669"/>
    <property type="project" value="UniProtKB-KW"/>
</dbReference>
<evidence type="ECO:0000256" key="5">
    <source>
        <dbReference type="ARBA" id="ARBA00037974"/>
    </source>
</evidence>
<dbReference type="InterPro" id="IPR015422">
    <property type="entry name" value="PyrdxlP-dep_Trfase_small"/>
</dbReference>
<accession>A0ABP8Q3T3</accession>
<dbReference type="Gene3D" id="3.40.640.10">
    <property type="entry name" value="Type I PLP-dependent aspartate aminotransferase-like (Major domain)"/>
    <property type="match status" value="1"/>
</dbReference>
<comment type="similarity">
    <text evidence="5">Belongs to the class-II pyridoxal-phosphate-dependent aminotransferase family. MalY/PatB cystathionine beta-lyase subfamily.</text>
</comment>
<feature type="domain" description="Aminotransferase class I/classII large" evidence="6">
    <location>
        <begin position="37"/>
        <end position="376"/>
    </location>
</feature>
<keyword evidence="8" id="KW-1185">Reference proteome</keyword>